<dbReference type="OrthoDB" id="752131at2"/>
<organism evidence="2 3">
    <name type="scientific">Pedobacter duraquae</name>
    <dbReference type="NCBI Taxonomy" id="425511"/>
    <lineage>
        <taxon>Bacteria</taxon>
        <taxon>Pseudomonadati</taxon>
        <taxon>Bacteroidota</taxon>
        <taxon>Sphingobacteriia</taxon>
        <taxon>Sphingobacteriales</taxon>
        <taxon>Sphingobacteriaceae</taxon>
        <taxon>Pedobacter</taxon>
    </lineage>
</organism>
<keyword evidence="3" id="KW-1185">Reference proteome</keyword>
<feature type="signal peptide" evidence="1">
    <location>
        <begin position="1"/>
        <end position="24"/>
    </location>
</feature>
<dbReference type="RefSeq" id="WP_133558714.1">
    <property type="nucleotide sequence ID" value="NZ_SNWM01000006.1"/>
</dbReference>
<proteinExistence type="predicted"/>
<keyword evidence="1" id="KW-0732">Signal</keyword>
<dbReference type="EMBL" id="SNWM01000006">
    <property type="protein sequence ID" value="TDO19483.1"/>
    <property type="molecule type" value="Genomic_DNA"/>
</dbReference>
<reference evidence="2 3" key="1">
    <citation type="submission" date="2019-03" db="EMBL/GenBank/DDBJ databases">
        <title>Genomic Encyclopedia of Archaeal and Bacterial Type Strains, Phase II (KMG-II): from individual species to whole genera.</title>
        <authorList>
            <person name="Goeker M."/>
        </authorList>
    </citation>
    <scope>NUCLEOTIDE SEQUENCE [LARGE SCALE GENOMIC DNA]</scope>
    <source>
        <strain evidence="2 3">DSM 19034</strain>
    </source>
</reference>
<comment type="caution">
    <text evidence="2">The sequence shown here is derived from an EMBL/GenBank/DDBJ whole genome shotgun (WGS) entry which is preliminary data.</text>
</comment>
<sequence length="274" mass="30942">MNRFYAFFLIALATILYSCSTKPAHPQSDLINQNSATGMNEVSIRAFANGIDTLLNTPASQKTFSLIYTLGEETLYAEKYSNADGSHIYITRLNTGGLSKFIKKYYFKKDSLILVTINHVQDTDNGQVLNDTKTYLRNNIIFKRDGRTAANNDALRKLPYTAISPSENGTFDENYPQEIQTLNDALQQKNKFDMVFDHITTYPDATFLMLKSKIPNGYNASLHLQEKDALIDSLLRFPAEFKDERLKLKWKISNQEAIYVPSGTTSTSASGLNR</sequence>
<evidence type="ECO:0000313" key="3">
    <source>
        <dbReference type="Proteomes" id="UP000295499"/>
    </source>
</evidence>
<feature type="chain" id="PRO_5020546013" evidence="1">
    <location>
        <begin position="25"/>
        <end position="274"/>
    </location>
</feature>
<protein>
    <submittedName>
        <fullName evidence="2">Uncharacterized protein</fullName>
    </submittedName>
</protein>
<dbReference type="AlphaFoldDB" id="A0A4R6IBA0"/>
<evidence type="ECO:0000313" key="2">
    <source>
        <dbReference type="EMBL" id="TDO19483.1"/>
    </source>
</evidence>
<dbReference type="Proteomes" id="UP000295499">
    <property type="component" value="Unassembled WGS sequence"/>
</dbReference>
<evidence type="ECO:0000256" key="1">
    <source>
        <dbReference type="SAM" id="SignalP"/>
    </source>
</evidence>
<dbReference type="PROSITE" id="PS51257">
    <property type="entry name" value="PROKAR_LIPOPROTEIN"/>
    <property type="match status" value="1"/>
</dbReference>
<name>A0A4R6IBA0_9SPHI</name>
<accession>A0A4R6IBA0</accession>
<gene>
    <name evidence="2" type="ORF">CLV32_4099</name>
</gene>